<protein>
    <recommendedName>
        <fullName evidence="11">Two-component response regulator</fullName>
    </recommendedName>
</protein>
<dbReference type="GO" id="GO:0003700">
    <property type="term" value="F:DNA-binding transcription factor activity"/>
    <property type="evidence" value="ECO:0007669"/>
    <property type="project" value="UniProtKB-UniRule"/>
</dbReference>
<dbReference type="InterPro" id="IPR011006">
    <property type="entry name" value="CheY-like_superfamily"/>
</dbReference>
<comment type="subcellular location">
    <subcellularLocation>
        <location evidence="1 11">Nucleus</location>
    </subcellularLocation>
</comment>
<proteinExistence type="inferred from homology"/>
<accession>A0A7G2F5S9</accession>
<evidence type="ECO:0000256" key="2">
    <source>
        <dbReference type="ARBA" id="ARBA00006015"/>
    </source>
</evidence>
<evidence type="ECO:0000256" key="7">
    <source>
        <dbReference type="ARBA" id="ARBA00023125"/>
    </source>
</evidence>
<organism evidence="16 17">
    <name type="scientific">Arabidopsis thaliana</name>
    <name type="common">Mouse-ear cress</name>
    <dbReference type="NCBI Taxonomy" id="3702"/>
    <lineage>
        <taxon>Eukaryota</taxon>
        <taxon>Viridiplantae</taxon>
        <taxon>Streptophyta</taxon>
        <taxon>Embryophyta</taxon>
        <taxon>Tracheophyta</taxon>
        <taxon>Spermatophyta</taxon>
        <taxon>Magnoliopsida</taxon>
        <taxon>eudicotyledons</taxon>
        <taxon>Gunneridae</taxon>
        <taxon>Pentapetalae</taxon>
        <taxon>rosids</taxon>
        <taxon>malvids</taxon>
        <taxon>Brassicales</taxon>
        <taxon>Brassicaceae</taxon>
        <taxon>Camelineae</taxon>
        <taxon>Arabidopsis</taxon>
    </lineage>
</organism>
<evidence type="ECO:0000256" key="5">
    <source>
        <dbReference type="ARBA" id="ARBA00023012"/>
    </source>
</evidence>
<evidence type="ECO:0000256" key="1">
    <source>
        <dbReference type="ARBA" id="ARBA00004123"/>
    </source>
</evidence>
<name>A0A7G2F5S9_ARATH</name>
<dbReference type="InterPro" id="IPR017930">
    <property type="entry name" value="Myb_dom"/>
</dbReference>
<dbReference type="NCBIfam" id="TIGR01557">
    <property type="entry name" value="myb_SHAQKYF"/>
    <property type="match status" value="1"/>
</dbReference>
<evidence type="ECO:0000256" key="6">
    <source>
        <dbReference type="ARBA" id="ARBA00023015"/>
    </source>
</evidence>
<evidence type="ECO:0000313" key="17">
    <source>
        <dbReference type="Proteomes" id="UP000516314"/>
    </source>
</evidence>
<dbReference type="GO" id="GO:0000160">
    <property type="term" value="P:phosphorelay signal transduction system"/>
    <property type="evidence" value="ECO:0007669"/>
    <property type="project" value="UniProtKB-KW"/>
</dbReference>
<feature type="domain" description="Response regulatory" evidence="14">
    <location>
        <begin position="17"/>
        <end position="139"/>
    </location>
</feature>
<dbReference type="Gene3D" id="3.40.50.2300">
    <property type="match status" value="1"/>
</dbReference>
<dbReference type="GO" id="GO:0005634">
    <property type="term" value="C:nucleus"/>
    <property type="evidence" value="ECO:0007669"/>
    <property type="project" value="UniProtKB-SubCell"/>
</dbReference>
<dbReference type="EMBL" id="LR881470">
    <property type="protein sequence ID" value="CAD5331058.1"/>
    <property type="molecule type" value="Genomic_DNA"/>
</dbReference>
<feature type="region of interest" description="Disordered" evidence="13">
    <location>
        <begin position="186"/>
        <end position="231"/>
    </location>
</feature>
<dbReference type="PROSITE" id="PS50110">
    <property type="entry name" value="RESPONSE_REGULATORY"/>
    <property type="match status" value="1"/>
</dbReference>
<dbReference type="AlphaFoldDB" id="A0A7G2F5S9"/>
<keyword evidence="9 11" id="KW-0804">Transcription</keyword>
<dbReference type="Pfam" id="PF00072">
    <property type="entry name" value="Response_reg"/>
    <property type="match status" value="1"/>
</dbReference>
<dbReference type="Gene3D" id="1.10.10.60">
    <property type="entry name" value="Homeodomain-like"/>
    <property type="match status" value="1"/>
</dbReference>
<evidence type="ECO:0000259" key="15">
    <source>
        <dbReference type="PROSITE" id="PS51294"/>
    </source>
</evidence>
<evidence type="ECO:0000313" key="16">
    <source>
        <dbReference type="EMBL" id="CAD5331058.1"/>
    </source>
</evidence>
<keyword evidence="6 11" id="KW-0805">Transcription regulation</keyword>
<evidence type="ECO:0000256" key="4">
    <source>
        <dbReference type="ARBA" id="ARBA00022864"/>
    </source>
</evidence>
<dbReference type="InterPro" id="IPR045279">
    <property type="entry name" value="ARR-like"/>
</dbReference>
<dbReference type="PANTHER" id="PTHR43874:SF19">
    <property type="entry name" value="RESPONSE REGULATOR 23-RELATED"/>
    <property type="match status" value="1"/>
</dbReference>
<keyword evidence="7 11" id="KW-0238">DNA-binding</keyword>
<feature type="modified residue" description="4-aspartylphosphate" evidence="12">
    <location>
        <position position="76"/>
    </location>
</feature>
<evidence type="ECO:0000256" key="8">
    <source>
        <dbReference type="ARBA" id="ARBA00023159"/>
    </source>
</evidence>
<dbReference type="SMART" id="SM00448">
    <property type="entry name" value="REC"/>
    <property type="match status" value="1"/>
</dbReference>
<dbReference type="PANTHER" id="PTHR43874">
    <property type="entry name" value="TWO-COMPONENT RESPONSE REGULATOR"/>
    <property type="match status" value="1"/>
</dbReference>
<sequence length="625" mass="70556">MASAQSFYNQSSVLKINVMVVDDDHVFLDIMSRMLQHSKYRDPSVMEIAVIAVDDPKKALSTLKIQRDNIDLIITDYYMPGMNGLQLKKQITQEFGNLPVLVMSSDTNKEEESLSCGAMGFIPKPIHPTDLTKIYQFALTNKRNGKSTLSTEQNHKDADVSVPQQITLVPEQADVLKTKRKNCSFKSDSRTVNSTNGSCVSTDGSRKNRKRKPNGGPSDDGESMSQPAKKKKIQWTDSLHDLFLQAIRHIGLDKAVPKKILAFMSVPYLTRENVASHLQKYRIFLRRVAEQGLYSMLSDRGIDSMFRQTHIKEPYFNYYTPSTSWYDASLNNRSFYSKPVHGFGQSKLLSTTREPVCFNQMPYNYMNRSSTYEPHRIGSGSNLTLPIQSNLSFPNQPSQNEERRSFFEPPVMANKIAQTSQVLGFGQLGPSAISGHNFNNNMTSRYGSLIPSQPGPSHFSYGMQSFLNNENVTYNPQPPANATTQPNLDELPQLENLNLYNDFGNTSELPYNISNFQFDDNKHQQGEADPTKFELPAAKFSTELNHEDDGDWTFVNINQGQSNGETSNTIASPGTNTPILNINHNQNQVPLIHINVPEFNDWSFLDPQELVDDDFMNSLFNNDMN</sequence>
<evidence type="ECO:0000256" key="12">
    <source>
        <dbReference type="PROSITE-ProRule" id="PRU00169"/>
    </source>
</evidence>
<evidence type="ECO:0000256" key="3">
    <source>
        <dbReference type="ARBA" id="ARBA00022553"/>
    </source>
</evidence>
<feature type="domain" description="HTH myb-type" evidence="15">
    <location>
        <begin position="229"/>
        <end position="286"/>
    </location>
</feature>
<evidence type="ECO:0000259" key="14">
    <source>
        <dbReference type="PROSITE" id="PS50110"/>
    </source>
</evidence>
<dbReference type="InterPro" id="IPR006447">
    <property type="entry name" value="Myb_dom_plants"/>
</dbReference>
<feature type="compositionally biased region" description="Polar residues" evidence="13">
    <location>
        <begin position="186"/>
        <end position="203"/>
    </location>
</feature>
<dbReference type="SUPFAM" id="SSF46689">
    <property type="entry name" value="Homeodomain-like"/>
    <property type="match status" value="1"/>
</dbReference>
<dbReference type="InterPro" id="IPR017053">
    <property type="entry name" value="Response_reg_B-typ_pln"/>
</dbReference>
<keyword evidence="4" id="KW-0932">Cytokinin signaling pathway</keyword>
<dbReference type="Proteomes" id="UP000516314">
    <property type="component" value="Chromosome 5"/>
</dbReference>
<comment type="function">
    <text evidence="11">Transcriptional activator that binds specific DNA sequence.</text>
</comment>
<dbReference type="PIRSF" id="PIRSF036392">
    <property type="entry name" value="RR_ARR_type-B"/>
    <property type="match status" value="1"/>
</dbReference>
<keyword evidence="10 11" id="KW-0539">Nucleus</keyword>
<reference evidence="16 17" key="1">
    <citation type="submission" date="2020-09" db="EMBL/GenBank/DDBJ databases">
        <authorList>
            <person name="Ashkenazy H."/>
        </authorList>
    </citation>
    <scope>NUCLEOTIDE SEQUENCE [LARGE SCALE GENOMIC DNA]</scope>
    <source>
        <strain evidence="17">cv. Cdm-0</strain>
    </source>
</reference>
<keyword evidence="5 11" id="KW-0902">Two-component regulatory system</keyword>
<evidence type="ECO:0000256" key="11">
    <source>
        <dbReference type="PIRNR" id="PIRNR036392"/>
    </source>
</evidence>
<comment type="similarity">
    <text evidence="2">Belongs to the ARR family. Type-B subfamily.</text>
</comment>
<keyword evidence="8 11" id="KW-0010">Activator</keyword>
<dbReference type="InterPro" id="IPR009057">
    <property type="entry name" value="Homeodomain-like_sf"/>
</dbReference>
<evidence type="ECO:0000256" key="9">
    <source>
        <dbReference type="ARBA" id="ARBA00023163"/>
    </source>
</evidence>
<evidence type="ECO:0000256" key="13">
    <source>
        <dbReference type="SAM" id="MobiDB-lite"/>
    </source>
</evidence>
<gene>
    <name evidence="16" type="ORF">AT9943_LOCUS18553</name>
</gene>
<dbReference type="SUPFAM" id="SSF52172">
    <property type="entry name" value="CheY-like"/>
    <property type="match status" value="1"/>
</dbReference>
<keyword evidence="3 12" id="KW-0597">Phosphoprotein</keyword>
<dbReference type="GO" id="GO:0009736">
    <property type="term" value="P:cytokinin-activated signaling pathway"/>
    <property type="evidence" value="ECO:0007669"/>
    <property type="project" value="UniProtKB-KW"/>
</dbReference>
<dbReference type="GO" id="GO:0003677">
    <property type="term" value="F:DNA binding"/>
    <property type="evidence" value="ECO:0007669"/>
    <property type="project" value="UniProtKB-KW"/>
</dbReference>
<dbReference type="InterPro" id="IPR001789">
    <property type="entry name" value="Sig_transdc_resp-reg_receiver"/>
</dbReference>
<evidence type="ECO:0000256" key="10">
    <source>
        <dbReference type="ARBA" id="ARBA00023242"/>
    </source>
</evidence>
<dbReference type="PROSITE" id="PS51294">
    <property type="entry name" value="HTH_MYB"/>
    <property type="match status" value="1"/>
</dbReference>
<dbReference type="FunFam" id="1.10.10.60:FF:000007">
    <property type="entry name" value="Two-component response regulator"/>
    <property type="match status" value="1"/>
</dbReference>